<accession>A0ACC0TS54</accession>
<gene>
    <name evidence="1" type="ORF">F5148DRAFT_1293847</name>
</gene>
<organism evidence="1 2">
    <name type="scientific">Russula earlei</name>
    <dbReference type="NCBI Taxonomy" id="71964"/>
    <lineage>
        <taxon>Eukaryota</taxon>
        <taxon>Fungi</taxon>
        <taxon>Dikarya</taxon>
        <taxon>Basidiomycota</taxon>
        <taxon>Agaricomycotina</taxon>
        <taxon>Agaricomycetes</taxon>
        <taxon>Russulales</taxon>
        <taxon>Russulaceae</taxon>
        <taxon>Russula</taxon>
    </lineage>
</organism>
<comment type="caution">
    <text evidence="1">The sequence shown here is derived from an EMBL/GenBank/DDBJ whole genome shotgun (WGS) entry which is preliminary data.</text>
</comment>
<reference evidence="1" key="1">
    <citation type="submission" date="2021-03" db="EMBL/GenBank/DDBJ databases">
        <title>Evolutionary priming and transition to the ectomycorrhizal habit in an iconic lineage of mushroom-forming fungi: is preadaptation a requirement?</title>
        <authorList>
            <consortium name="DOE Joint Genome Institute"/>
            <person name="Looney B.P."/>
            <person name="Miyauchi S."/>
            <person name="Morin E."/>
            <person name="Drula E."/>
            <person name="Courty P.E."/>
            <person name="Chicoki N."/>
            <person name="Fauchery L."/>
            <person name="Kohler A."/>
            <person name="Kuo A."/>
            <person name="LaButti K."/>
            <person name="Pangilinan J."/>
            <person name="Lipzen A."/>
            <person name="Riley R."/>
            <person name="Andreopoulos W."/>
            <person name="He G."/>
            <person name="Johnson J."/>
            <person name="Barry K.W."/>
            <person name="Grigoriev I.V."/>
            <person name="Nagy L."/>
            <person name="Hibbett D."/>
            <person name="Henrissat B."/>
            <person name="Matheny P.B."/>
            <person name="Labbe J."/>
            <person name="Martin A.F."/>
        </authorList>
    </citation>
    <scope>NUCLEOTIDE SEQUENCE</scope>
    <source>
        <strain evidence="1">BPL698</strain>
    </source>
</reference>
<keyword evidence="1" id="KW-0378">Hydrolase</keyword>
<proteinExistence type="predicted"/>
<evidence type="ECO:0000313" key="1">
    <source>
        <dbReference type="EMBL" id="KAI9438866.1"/>
    </source>
</evidence>
<name>A0ACC0TS54_9AGAM</name>
<dbReference type="EMBL" id="JAGFNK010000829">
    <property type="protein sequence ID" value="KAI9438866.1"/>
    <property type="molecule type" value="Genomic_DNA"/>
</dbReference>
<protein>
    <submittedName>
        <fullName evidence="1">Family 5 glycoside hydrolase</fullName>
    </submittedName>
</protein>
<evidence type="ECO:0000313" key="2">
    <source>
        <dbReference type="Proteomes" id="UP001207468"/>
    </source>
</evidence>
<keyword evidence="2" id="KW-1185">Reference proteome</keyword>
<sequence length="598" mass="67596">MTHQQQTKYRLFILSFTLLLTTILSIHVNSQGFLHADGQRIVNGKGENVLLRGMGLGGFMLQEGYMFNVRGIGQRQYVIKSKIEELIGAKATEAFYDVWLTNNTRKIDVDSLKAWGFNSIRLPMHYALYTLPTDQEPVKGKDTWLEKGFALTDSLLAWCKANQMYLILDLHATPGGQGNDLNISDRDPGKPSLWDSEENKQKMIRLWKKLAERYKDEDHIGGYDIINEPNWGFEDAVNDKNGLKEKKNEPLRQLMVDITKAIREVDQHHIIIIEGNGWGNNYNGILPVWDNNMVLSFHKYWNLNDLHSIQHILNFREKNNVPVWVGETGENTNVWFTQAIELFEQNNIGWSWWPLKKMGLNNPLEIHSNPNYQQIVDYWGGKGAKPGEADANKGLFQLAEDLKLENNVYHRDVIDAMMRQPHTTATIPYRSNIVTNNTVLNAVDYDLGRNGYAYADNDTADYHNGGTKSQRNVGNRGHVYRNDGVDIQRDGNAGFFVSNMETGEWLQYTLQVQEQGVYTLQLTASATKDSAVLQVSVAGAAGNPTVAVPNTGTVNQWQVLEATGIMLAPGKQVLRILVNKGDCNLKTISFIKGVAKKK</sequence>
<dbReference type="Proteomes" id="UP001207468">
    <property type="component" value="Unassembled WGS sequence"/>
</dbReference>